<dbReference type="NCBIfam" id="TIGR00398">
    <property type="entry name" value="metG"/>
    <property type="match status" value="1"/>
</dbReference>
<dbReference type="CDD" id="cd07957">
    <property type="entry name" value="Anticodon_Ia_Met"/>
    <property type="match status" value="1"/>
</dbReference>
<dbReference type="GO" id="GO:0004825">
    <property type="term" value="F:methionine-tRNA ligase activity"/>
    <property type="evidence" value="ECO:0007669"/>
    <property type="project" value="UniProtKB-UniRule"/>
</dbReference>
<dbReference type="PANTHER" id="PTHR45765">
    <property type="entry name" value="METHIONINE--TRNA LIGASE"/>
    <property type="match status" value="1"/>
</dbReference>
<evidence type="ECO:0000256" key="11">
    <source>
        <dbReference type="ARBA" id="ARBA00022840"/>
    </source>
</evidence>
<keyword evidence="5 16" id="KW-0963">Cytoplasm</keyword>
<evidence type="ECO:0000313" key="20">
    <source>
        <dbReference type="Proteomes" id="UP000001625"/>
    </source>
</evidence>
<dbReference type="GO" id="GO:0005829">
    <property type="term" value="C:cytosol"/>
    <property type="evidence" value="ECO:0007669"/>
    <property type="project" value="TreeGrafter"/>
</dbReference>
<dbReference type="KEGG" id="slt:Slit_2544"/>
<evidence type="ECO:0000256" key="16">
    <source>
        <dbReference type="HAMAP-Rule" id="MF_00098"/>
    </source>
</evidence>
<keyword evidence="6 16" id="KW-0820">tRNA-binding</keyword>
<evidence type="ECO:0000256" key="10">
    <source>
        <dbReference type="ARBA" id="ARBA00022833"/>
    </source>
</evidence>
<protein>
    <recommendedName>
        <fullName evidence="16">Methionine--tRNA ligase</fullName>
        <ecNumber evidence="16">6.1.1.10</ecNumber>
    </recommendedName>
    <alternativeName>
        <fullName evidence="16">Methionyl-tRNA synthetase</fullName>
        <shortName evidence="16">MetRS</shortName>
    </alternativeName>
</protein>
<dbReference type="EC" id="6.1.1.10" evidence="16"/>
<keyword evidence="20" id="KW-1185">Reference proteome</keyword>
<dbReference type="CDD" id="cd00814">
    <property type="entry name" value="MetRS_core"/>
    <property type="match status" value="1"/>
</dbReference>
<dbReference type="SUPFAM" id="SSF47323">
    <property type="entry name" value="Anticodon-binding domain of a subclass of class I aminoacyl-tRNA synthetases"/>
    <property type="match status" value="1"/>
</dbReference>
<dbReference type="NCBIfam" id="TIGR00399">
    <property type="entry name" value="metG_C_term"/>
    <property type="match status" value="1"/>
</dbReference>
<evidence type="ECO:0000256" key="1">
    <source>
        <dbReference type="ARBA" id="ARBA00003314"/>
    </source>
</evidence>
<organism evidence="19 20">
    <name type="scientific">Sideroxydans lithotrophicus (strain ES-1)</name>
    <dbReference type="NCBI Taxonomy" id="580332"/>
    <lineage>
        <taxon>Bacteria</taxon>
        <taxon>Pseudomonadati</taxon>
        <taxon>Pseudomonadota</taxon>
        <taxon>Betaproteobacteria</taxon>
        <taxon>Nitrosomonadales</taxon>
        <taxon>Gallionellaceae</taxon>
        <taxon>Sideroxydans</taxon>
    </lineage>
</organism>
<evidence type="ECO:0000256" key="2">
    <source>
        <dbReference type="ARBA" id="ARBA00004496"/>
    </source>
</evidence>
<dbReference type="Gene3D" id="1.10.730.10">
    <property type="entry name" value="Isoleucyl-tRNA Synthetase, Domain 1"/>
    <property type="match status" value="1"/>
</dbReference>
<dbReference type="InterPro" id="IPR041872">
    <property type="entry name" value="Anticodon_Met"/>
</dbReference>
<evidence type="ECO:0000259" key="18">
    <source>
        <dbReference type="PROSITE" id="PS50886"/>
    </source>
</evidence>
<evidence type="ECO:0000256" key="9">
    <source>
        <dbReference type="ARBA" id="ARBA00022741"/>
    </source>
</evidence>
<comment type="catalytic activity">
    <reaction evidence="15 16">
        <text>tRNA(Met) + L-methionine + ATP = L-methionyl-tRNA(Met) + AMP + diphosphate</text>
        <dbReference type="Rhea" id="RHEA:13481"/>
        <dbReference type="Rhea" id="RHEA-COMP:9667"/>
        <dbReference type="Rhea" id="RHEA-COMP:9698"/>
        <dbReference type="ChEBI" id="CHEBI:30616"/>
        <dbReference type="ChEBI" id="CHEBI:33019"/>
        <dbReference type="ChEBI" id="CHEBI:57844"/>
        <dbReference type="ChEBI" id="CHEBI:78442"/>
        <dbReference type="ChEBI" id="CHEBI:78530"/>
        <dbReference type="ChEBI" id="CHEBI:456215"/>
        <dbReference type="EC" id="6.1.1.10"/>
    </reaction>
</comment>
<dbReference type="InterPro" id="IPR001412">
    <property type="entry name" value="aa-tRNA-synth_I_CS"/>
</dbReference>
<accession>D5CN72</accession>
<dbReference type="InterPro" id="IPR029038">
    <property type="entry name" value="MetRS_Zn"/>
</dbReference>
<dbReference type="NCBIfam" id="NF001100">
    <property type="entry name" value="PRK00133.1"/>
    <property type="match status" value="1"/>
</dbReference>
<dbReference type="CDD" id="cd02800">
    <property type="entry name" value="tRNA_bind_EcMetRS_like"/>
    <property type="match status" value="1"/>
</dbReference>
<reference evidence="19 20" key="1">
    <citation type="submission" date="2010-03" db="EMBL/GenBank/DDBJ databases">
        <title>Complete sequence of Sideroxydans lithotrophicus ES-1.</title>
        <authorList>
            <consortium name="US DOE Joint Genome Institute"/>
            <person name="Lucas S."/>
            <person name="Copeland A."/>
            <person name="Lapidus A."/>
            <person name="Cheng J.-F."/>
            <person name="Bruce D."/>
            <person name="Goodwin L."/>
            <person name="Pitluck S."/>
            <person name="Munk A.C."/>
            <person name="Detter J.C."/>
            <person name="Han C."/>
            <person name="Tapia R."/>
            <person name="Larimer F."/>
            <person name="Land M."/>
            <person name="Hauser L."/>
            <person name="Kyrpides N."/>
            <person name="Ivanova N."/>
            <person name="Emerson D."/>
            <person name="Woyke T."/>
        </authorList>
    </citation>
    <scope>NUCLEOTIDE SEQUENCE [LARGE SCALE GENOMIC DNA]</scope>
    <source>
        <strain evidence="19 20">ES-1</strain>
    </source>
</reference>
<dbReference type="PROSITE" id="PS00178">
    <property type="entry name" value="AA_TRNA_LIGASE_I"/>
    <property type="match status" value="1"/>
</dbReference>
<dbReference type="eggNOG" id="COG0073">
    <property type="taxonomic scope" value="Bacteria"/>
</dbReference>
<evidence type="ECO:0000313" key="19">
    <source>
        <dbReference type="EMBL" id="ADE12769.1"/>
    </source>
</evidence>
<evidence type="ECO:0000256" key="17">
    <source>
        <dbReference type="SAM" id="MobiDB-lite"/>
    </source>
</evidence>
<dbReference type="Gene3D" id="2.40.50.140">
    <property type="entry name" value="Nucleic acid-binding proteins"/>
    <property type="match status" value="1"/>
</dbReference>
<dbReference type="AlphaFoldDB" id="D5CN72"/>
<evidence type="ECO:0000256" key="14">
    <source>
        <dbReference type="ARBA" id="ARBA00023146"/>
    </source>
</evidence>
<sequence length="743" mass="82706">MPRKILVTSALPYANGSIHLGHLVEYIQTDIWVRFQKMQGNTCHYVCADDTHGTPIMLRAEKEGITPEQLIARVWLEHYDDFRAFHVEFDNYGSTNSAETKEFAEGIYRTLKGGNLIETRSIEQYYDPLKQMFLPDRFIKGECPKCGAKDQYGDNCEVCGAAYAPTELKNPYSAVSGTKPELRNSDHYFFKLSAHSCQQFLRHWTRSGTLQPEASNKMQEWLGAEGDNKLTDWDISRDAPYFGFQIPDAPGKYFYVWLDAPVGYMGSFKQLCKAKGLSFDDYWRKGSNAELYHFIGKDILYFHALFWPAMLQHAGFRTPTRLFAHGFLTVNGEKMSKSRGTFITARSYVDHVKNTEYLRYYYAAKLNGTMEDIDLSLDDFVARVNSDLIGKYINIASRSAGFISKRFGGKLADHVLLAKCADTSGLAGKLVEDHPKQNLLQILQDASAQIAELYEARDYSKATRTVGTLLDLINAYIDATKPWELAKDPSNVEWLQGVCSVALQAFRIITIYLKPVLPQLARDVESFLNVGELRWQDAQTLLPDQHSINTYQHLMTRLDPKSIEAMVEANKESLQPAPAAPSTQRHAEHQQHVAASSAKSAAPAAAAAVHAAPASVGDATIPLQKVGAGIAPIAETISIDDFNKVDLRVARIINAEHVEGAEKLLKLTLDIGEPQPRTVFAGIKSAYDPDWLKGRMTVMVANLAPRKMKFGLSEGMVLAASGEAPGLFILSPDAGAQPGMRIK</sequence>
<evidence type="ECO:0000256" key="7">
    <source>
        <dbReference type="ARBA" id="ARBA00022598"/>
    </source>
</evidence>
<dbReference type="SUPFAM" id="SSF57770">
    <property type="entry name" value="Methionyl-tRNA synthetase (MetRS), Zn-domain"/>
    <property type="match status" value="1"/>
</dbReference>
<evidence type="ECO:0000256" key="3">
    <source>
        <dbReference type="ARBA" id="ARBA00008258"/>
    </source>
</evidence>
<keyword evidence="9 16" id="KW-0547">Nucleotide-binding</keyword>
<dbReference type="OrthoDB" id="9810191at2"/>
<feature type="binding site" evidence="16">
    <location>
        <position position="156"/>
    </location>
    <ligand>
        <name>Zn(2+)</name>
        <dbReference type="ChEBI" id="CHEBI:29105"/>
    </ligand>
</feature>
<evidence type="ECO:0000256" key="15">
    <source>
        <dbReference type="ARBA" id="ARBA00047364"/>
    </source>
</evidence>
<comment type="cofactor">
    <cofactor evidence="16">
        <name>Zn(2+)</name>
        <dbReference type="ChEBI" id="CHEBI:29105"/>
    </cofactor>
    <text evidence="16">Binds 1 zinc ion per subunit.</text>
</comment>
<dbReference type="PANTHER" id="PTHR45765:SF1">
    <property type="entry name" value="METHIONINE--TRNA LIGASE, CYTOPLASMIC"/>
    <property type="match status" value="1"/>
</dbReference>
<feature type="domain" description="TRNA-binding" evidence="18">
    <location>
        <begin position="641"/>
        <end position="743"/>
    </location>
</feature>
<evidence type="ECO:0000256" key="6">
    <source>
        <dbReference type="ARBA" id="ARBA00022555"/>
    </source>
</evidence>
<keyword evidence="8 16" id="KW-0479">Metal-binding</keyword>
<dbReference type="PROSITE" id="PS50886">
    <property type="entry name" value="TRBD"/>
    <property type="match status" value="1"/>
</dbReference>
<feature type="binding site" evidence="16">
    <location>
        <position position="159"/>
    </location>
    <ligand>
        <name>Zn(2+)</name>
        <dbReference type="ChEBI" id="CHEBI:29105"/>
    </ligand>
</feature>
<feature type="binding site" evidence="16">
    <location>
        <position position="143"/>
    </location>
    <ligand>
        <name>Zn(2+)</name>
        <dbReference type="ChEBI" id="CHEBI:29105"/>
    </ligand>
</feature>
<comment type="similarity">
    <text evidence="3 16">Belongs to the class-I aminoacyl-tRNA synthetase family. MetG type 1 subfamily.</text>
</comment>
<dbReference type="HOGENOM" id="CLU_009710_7_0_4"/>
<comment type="subunit">
    <text evidence="4 16">Homodimer.</text>
</comment>
<keyword evidence="14 16" id="KW-0030">Aminoacyl-tRNA synthetase</keyword>
<dbReference type="InterPro" id="IPR009080">
    <property type="entry name" value="tRNAsynth_Ia_anticodon-bd"/>
</dbReference>
<feature type="region of interest" description="Disordered" evidence="17">
    <location>
        <begin position="569"/>
        <end position="597"/>
    </location>
</feature>
<dbReference type="Gene3D" id="2.20.28.20">
    <property type="entry name" value="Methionyl-tRNA synthetase, Zn-domain"/>
    <property type="match status" value="1"/>
</dbReference>
<keyword evidence="7 16" id="KW-0436">Ligase</keyword>
<feature type="short sequence motif" description="'HIGH' region" evidence="16">
    <location>
        <begin position="12"/>
        <end position="22"/>
    </location>
</feature>
<comment type="subcellular location">
    <subcellularLocation>
        <location evidence="2 16">Cytoplasm</location>
    </subcellularLocation>
</comment>
<dbReference type="GO" id="GO:0006431">
    <property type="term" value="P:methionyl-tRNA aminoacylation"/>
    <property type="evidence" value="ECO:0007669"/>
    <property type="project" value="UniProtKB-UniRule"/>
</dbReference>
<dbReference type="Gene3D" id="3.40.50.620">
    <property type="entry name" value="HUPs"/>
    <property type="match status" value="1"/>
</dbReference>
<dbReference type="HAMAP" id="MF_00098">
    <property type="entry name" value="Met_tRNA_synth_type1"/>
    <property type="match status" value="1"/>
</dbReference>
<dbReference type="InterPro" id="IPR033911">
    <property type="entry name" value="MetRS_core"/>
</dbReference>
<dbReference type="InterPro" id="IPR012340">
    <property type="entry name" value="NA-bd_OB-fold"/>
</dbReference>
<keyword evidence="11 16" id="KW-0067">ATP-binding</keyword>
<dbReference type="EMBL" id="CP001965">
    <property type="protein sequence ID" value="ADE12769.1"/>
    <property type="molecule type" value="Genomic_DNA"/>
</dbReference>
<dbReference type="Pfam" id="PF01588">
    <property type="entry name" value="tRNA_bind"/>
    <property type="match status" value="1"/>
</dbReference>
<dbReference type="STRING" id="580332.Slit_2544"/>
<dbReference type="InterPro" id="IPR023458">
    <property type="entry name" value="Met-tRNA_ligase_1"/>
</dbReference>
<dbReference type="InterPro" id="IPR004495">
    <property type="entry name" value="Met-tRNA-synth_bsu_C"/>
</dbReference>
<dbReference type="Pfam" id="PF09334">
    <property type="entry name" value="tRNA-synt_1g"/>
    <property type="match status" value="1"/>
</dbReference>
<evidence type="ECO:0000256" key="8">
    <source>
        <dbReference type="ARBA" id="ARBA00022723"/>
    </source>
</evidence>
<dbReference type="InterPro" id="IPR014729">
    <property type="entry name" value="Rossmann-like_a/b/a_fold"/>
</dbReference>
<evidence type="ECO:0000256" key="13">
    <source>
        <dbReference type="ARBA" id="ARBA00022917"/>
    </source>
</evidence>
<name>D5CN72_SIDLE</name>
<dbReference type="GO" id="GO:0005524">
    <property type="term" value="F:ATP binding"/>
    <property type="evidence" value="ECO:0007669"/>
    <property type="project" value="UniProtKB-UniRule"/>
</dbReference>
<evidence type="ECO:0000256" key="4">
    <source>
        <dbReference type="ARBA" id="ARBA00011738"/>
    </source>
</evidence>
<keyword evidence="12 16" id="KW-0694">RNA-binding</keyword>
<gene>
    <name evidence="16" type="primary">metG</name>
    <name evidence="19" type="ordered locus">Slit_2544</name>
</gene>
<dbReference type="RefSeq" id="WP_013030667.1">
    <property type="nucleotide sequence ID" value="NC_013959.1"/>
</dbReference>
<dbReference type="eggNOG" id="COG0143">
    <property type="taxonomic scope" value="Bacteria"/>
</dbReference>
<keyword evidence="10 16" id="KW-0862">Zinc</keyword>
<comment type="function">
    <text evidence="1 16">Is required not only for elongation of protein synthesis but also for the initiation of all mRNA translation through initiator tRNA(fMet) aminoacylation.</text>
</comment>
<keyword evidence="13 16" id="KW-0648">Protein biosynthesis</keyword>
<dbReference type="SUPFAM" id="SSF52374">
    <property type="entry name" value="Nucleotidylyl transferase"/>
    <property type="match status" value="1"/>
</dbReference>
<feature type="short sequence motif" description="'KMSKS' region" evidence="16">
    <location>
        <begin position="334"/>
        <end position="338"/>
    </location>
</feature>
<dbReference type="Proteomes" id="UP000001625">
    <property type="component" value="Chromosome"/>
</dbReference>
<feature type="binding site" evidence="16">
    <location>
        <position position="337"/>
    </location>
    <ligand>
        <name>ATP</name>
        <dbReference type="ChEBI" id="CHEBI:30616"/>
    </ligand>
</feature>
<dbReference type="SUPFAM" id="SSF50249">
    <property type="entry name" value="Nucleic acid-binding proteins"/>
    <property type="match status" value="1"/>
</dbReference>
<dbReference type="FunFam" id="2.20.28.20:FF:000001">
    <property type="entry name" value="Methionine--tRNA ligase"/>
    <property type="match status" value="1"/>
</dbReference>
<dbReference type="GO" id="GO:0046872">
    <property type="term" value="F:metal ion binding"/>
    <property type="evidence" value="ECO:0007669"/>
    <property type="project" value="UniProtKB-KW"/>
</dbReference>
<dbReference type="GO" id="GO:0000049">
    <property type="term" value="F:tRNA binding"/>
    <property type="evidence" value="ECO:0007669"/>
    <property type="project" value="UniProtKB-UniRule"/>
</dbReference>
<evidence type="ECO:0000256" key="5">
    <source>
        <dbReference type="ARBA" id="ARBA00022490"/>
    </source>
</evidence>
<feature type="binding site" evidence="16">
    <location>
        <position position="146"/>
    </location>
    <ligand>
        <name>Zn(2+)</name>
        <dbReference type="ChEBI" id="CHEBI:29105"/>
    </ligand>
</feature>
<proteinExistence type="inferred from homology"/>
<dbReference type="InterPro" id="IPR015413">
    <property type="entry name" value="Methionyl/Leucyl_tRNA_Synth"/>
</dbReference>
<dbReference type="Pfam" id="PF19303">
    <property type="entry name" value="Anticodon_3"/>
    <property type="match status" value="1"/>
</dbReference>
<dbReference type="FunFam" id="2.40.50.140:FF:000042">
    <property type="entry name" value="Methionine--tRNA ligase"/>
    <property type="match status" value="1"/>
</dbReference>
<dbReference type="InterPro" id="IPR014758">
    <property type="entry name" value="Met-tRNA_synth"/>
</dbReference>
<dbReference type="PRINTS" id="PR01041">
    <property type="entry name" value="TRNASYNTHMET"/>
</dbReference>
<dbReference type="InterPro" id="IPR002547">
    <property type="entry name" value="tRNA-bd_dom"/>
</dbReference>
<evidence type="ECO:0000256" key="12">
    <source>
        <dbReference type="ARBA" id="ARBA00022884"/>
    </source>
</evidence>